<dbReference type="NCBIfam" id="TIGR01730">
    <property type="entry name" value="RND_mfp"/>
    <property type="match status" value="1"/>
</dbReference>
<dbReference type="SUPFAM" id="SSF111369">
    <property type="entry name" value="HlyD-like secretion proteins"/>
    <property type="match status" value="1"/>
</dbReference>
<dbReference type="Gene3D" id="2.40.420.20">
    <property type="match status" value="1"/>
</dbReference>
<dbReference type="AlphaFoldDB" id="A0A2H0WZC8"/>
<evidence type="ECO:0000256" key="1">
    <source>
        <dbReference type="ARBA" id="ARBA00004196"/>
    </source>
</evidence>
<sequence length="337" mass="36927">MFSWLKSHKLLVSLVLLAILGGWYFFARKPQVAYDEYVPKRTDIAETLELSGKVRATNSATLKFLAGGLVTYLGPKEGDSVKKWQTLASVDTRQLQKVMEQKLNLYAIQRGTFDQTIDDNDNSVPAGDLGNTLKRLLEKNQYQLENTVKDVEYQNLTLQLSRLTSPIDGVLIQSPITSPNVQVSATDTWIVVDPTSLYLSADLDETDLKRVSVGQKVLISLDAYPDLKIISSIDAISFSPKETTSGTTYEVKIDLASSDQQLLRLGLNGTAGVVLAEKDNTLTLPASAITNTAGKPFVYLKSGDKYIEKSIETGIENGGVVEVLSGVSESDHVYAKK</sequence>
<feature type="domain" description="CzcB-like C-terminal circularly permuted SH3-like" evidence="4">
    <location>
        <begin position="283"/>
        <end position="333"/>
    </location>
</feature>
<evidence type="ECO:0000256" key="2">
    <source>
        <dbReference type="ARBA" id="ARBA00009477"/>
    </source>
</evidence>
<dbReference type="InterPro" id="IPR058636">
    <property type="entry name" value="Beta-barrel_YknX"/>
</dbReference>
<keyword evidence="3" id="KW-0175">Coiled coil</keyword>
<organism evidence="6 7">
    <name type="scientific">Candidatus Collierbacteria bacterium CG09_land_8_20_14_0_10_46_12</name>
    <dbReference type="NCBI Taxonomy" id="1974533"/>
    <lineage>
        <taxon>Bacteria</taxon>
        <taxon>Candidatus Collieribacteriota</taxon>
    </lineage>
</organism>
<comment type="similarity">
    <text evidence="2">Belongs to the membrane fusion protein (MFP) (TC 8.A.1) family.</text>
</comment>
<comment type="subcellular location">
    <subcellularLocation>
        <location evidence="1">Cell envelope</location>
    </subcellularLocation>
</comment>
<dbReference type="Gene3D" id="2.40.30.170">
    <property type="match status" value="1"/>
</dbReference>
<dbReference type="Pfam" id="PF25990">
    <property type="entry name" value="Beta-barrel_YknX"/>
    <property type="match status" value="1"/>
</dbReference>
<accession>A0A2H0WZC8</accession>
<dbReference type="PANTHER" id="PTHR32347">
    <property type="entry name" value="EFFLUX SYSTEM COMPONENT YKNX-RELATED"/>
    <property type="match status" value="1"/>
</dbReference>
<evidence type="ECO:0000313" key="7">
    <source>
        <dbReference type="Proteomes" id="UP000229574"/>
    </source>
</evidence>
<dbReference type="EMBL" id="PEYY01000072">
    <property type="protein sequence ID" value="PIS18004.1"/>
    <property type="molecule type" value="Genomic_DNA"/>
</dbReference>
<dbReference type="GO" id="GO:0022857">
    <property type="term" value="F:transmembrane transporter activity"/>
    <property type="evidence" value="ECO:0007669"/>
    <property type="project" value="InterPro"/>
</dbReference>
<evidence type="ECO:0000259" key="5">
    <source>
        <dbReference type="Pfam" id="PF25990"/>
    </source>
</evidence>
<evidence type="ECO:0000256" key="3">
    <source>
        <dbReference type="ARBA" id="ARBA00023054"/>
    </source>
</evidence>
<name>A0A2H0WZC8_9BACT</name>
<reference evidence="7" key="1">
    <citation type="submission" date="2017-09" db="EMBL/GenBank/DDBJ databases">
        <title>Depth-based differentiation of microbial function through sediment-hosted aquifers and enrichment of novel symbionts in the deep terrestrial subsurface.</title>
        <authorList>
            <person name="Probst A.J."/>
            <person name="Ladd B."/>
            <person name="Jarett J.K."/>
            <person name="Geller-Mcgrath D.E."/>
            <person name="Sieber C.M.K."/>
            <person name="Emerson J.B."/>
            <person name="Anantharaman K."/>
            <person name="Thomas B.C."/>
            <person name="Malmstrom R."/>
            <person name="Stieglmeier M."/>
            <person name="Klingl A."/>
            <person name="Woyke T."/>
            <person name="Ryan C.M."/>
            <person name="Banfield J.F."/>
        </authorList>
    </citation>
    <scope>NUCLEOTIDE SEQUENCE [LARGE SCALE GENOMIC DNA]</scope>
</reference>
<evidence type="ECO:0000313" key="6">
    <source>
        <dbReference type="EMBL" id="PIS18004.1"/>
    </source>
</evidence>
<dbReference type="Proteomes" id="UP000229574">
    <property type="component" value="Unassembled WGS sequence"/>
</dbReference>
<proteinExistence type="inferred from homology"/>
<dbReference type="GO" id="GO:0016020">
    <property type="term" value="C:membrane"/>
    <property type="evidence" value="ECO:0007669"/>
    <property type="project" value="InterPro"/>
</dbReference>
<feature type="domain" description="YknX-like beta-barrel" evidence="5">
    <location>
        <begin position="200"/>
        <end position="268"/>
    </location>
</feature>
<dbReference type="Pfam" id="PF25975">
    <property type="entry name" value="CzcB_C"/>
    <property type="match status" value="1"/>
</dbReference>
<comment type="caution">
    <text evidence="6">The sequence shown here is derived from an EMBL/GenBank/DDBJ whole genome shotgun (WGS) entry which is preliminary data.</text>
</comment>
<evidence type="ECO:0000259" key="4">
    <source>
        <dbReference type="Pfam" id="PF25975"/>
    </source>
</evidence>
<dbReference type="PANTHER" id="PTHR32347:SF14">
    <property type="entry name" value="EFFLUX SYSTEM COMPONENT YKNX-RELATED"/>
    <property type="match status" value="1"/>
</dbReference>
<gene>
    <name evidence="6" type="ORF">COT54_01630</name>
</gene>
<dbReference type="InterPro" id="IPR006143">
    <property type="entry name" value="RND_pump_MFP"/>
</dbReference>
<dbReference type="GO" id="GO:0030313">
    <property type="term" value="C:cell envelope"/>
    <property type="evidence" value="ECO:0007669"/>
    <property type="project" value="UniProtKB-SubCell"/>
</dbReference>
<dbReference type="InterPro" id="IPR050465">
    <property type="entry name" value="UPF0194_transport"/>
</dbReference>
<protein>
    <submittedName>
        <fullName evidence="6">Uncharacterized protein</fullName>
    </submittedName>
</protein>
<dbReference type="InterPro" id="IPR058649">
    <property type="entry name" value="CzcB_C"/>
</dbReference>